<dbReference type="AlphaFoldDB" id="A0A919MU22"/>
<organism evidence="2 3">
    <name type="scientific">Paractinoplanes rishiriensis</name>
    <dbReference type="NCBI Taxonomy" id="1050105"/>
    <lineage>
        <taxon>Bacteria</taxon>
        <taxon>Bacillati</taxon>
        <taxon>Actinomycetota</taxon>
        <taxon>Actinomycetes</taxon>
        <taxon>Micromonosporales</taxon>
        <taxon>Micromonosporaceae</taxon>
        <taxon>Paractinoplanes</taxon>
    </lineage>
</organism>
<feature type="compositionally biased region" description="Low complexity" evidence="1">
    <location>
        <begin position="64"/>
        <end position="101"/>
    </location>
</feature>
<evidence type="ECO:0000313" key="3">
    <source>
        <dbReference type="Proteomes" id="UP000636960"/>
    </source>
</evidence>
<evidence type="ECO:0000313" key="2">
    <source>
        <dbReference type="EMBL" id="GIE99876.1"/>
    </source>
</evidence>
<gene>
    <name evidence="2" type="ORF">Ari01nite_73410</name>
</gene>
<sequence>MGRSWKYVAAWLSVTITAVTVTSLGVRLGVAPALTADPPVAIDANRRYTELRFGLQEPTPPATTPTRAAPATSKAKPSRTPASPPRTRTPTTRPTPSASPSAPSPAPTVDRRPRYRVPADGGSIMVAYSSTRVDVVDADPLPGYVVSAVRRSDTIVVVRLASAGHASVITAYWNGGPAAQVMEDFTP</sequence>
<evidence type="ECO:0000256" key="1">
    <source>
        <dbReference type="SAM" id="MobiDB-lite"/>
    </source>
</evidence>
<accession>A0A919MU22</accession>
<dbReference type="Proteomes" id="UP000636960">
    <property type="component" value="Unassembled WGS sequence"/>
</dbReference>
<keyword evidence="3" id="KW-1185">Reference proteome</keyword>
<comment type="caution">
    <text evidence="2">The sequence shown here is derived from an EMBL/GenBank/DDBJ whole genome shotgun (WGS) entry which is preliminary data.</text>
</comment>
<proteinExistence type="predicted"/>
<name>A0A919MU22_9ACTN</name>
<dbReference type="EMBL" id="BOMV01000077">
    <property type="protein sequence ID" value="GIE99876.1"/>
    <property type="molecule type" value="Genomic_DNA"/>
</dbReference>
<reference evidence="2" key="1">
    <citation type="submission" date="2021-01" db="EMBL/GenBank/DDBJ databases">
        <title>Whole genome shotgun sequence of Actinoplanes rishiriensis NBRC 108556.</title>
        <authorList>
            <person name="Komaki H."/>
            <person name="Tamura T."/>
        </authorList>
    </citation>
    <scope>NUCLEOTIDE SEQUENCE</scope>
    <source>
        <strain evidence="2">NBRC 108556</strain>
    </source>
</reference>
<protein>
    <submittedName>
        <fullName evidence="2">Uncharacterized protein</fullName>
    </submittedName>
</protein>
<feature type="region of interest" description="Disordered" evidence="1">
    <location>
        <begin position="53"/>
        <end position="117"/>
    </location>
</feature>